<comment type="caution">
    <text evidence="1">The sequence shown here is derived from an EMBL/GenBank/DDBJ whole genome shotgun (WGS) entry which is preliminary data.</text>
</comment>
<protein>
    <submittedName>
        <fullName evidence="1">Uncharacterized protein</fullName>
    </submittedName>
</protein>
<sequence>MSCKGTFPSGNEVGAPDSGAFFTYPYRVILKYHTSVQQCYLFSPYDVIFELIWSQTSTYEREDNVNFMLIC</sequence>
<dbReference type="Proteomes" id="UP000245647">
    <property type="component" value="Unassembled WGS sequence"/>
</dbReference>
<reference evidence="1 2" key="1">
    <citation type="submission" date="2018-04" db="EMBL/GenBank/DDBJ databases">
        <title>Pedobacter chongqingensis sp. nov., isolated from a rottenly hemp rope.</title>
        <authorList>
            <person name="Cai Y."/>
        </authorList>
    </citation>
    <scope>NUCLEOTIDE SEQUENCE [LARGE SCALE GENOMIC DNA]</scope>
    <source>
        <strain evidence="1 2">FJ4-8</strain>
    </source>
</reference>
<gene>
    <name evidence="1" type="ORF">DDR33_13585</name>
</gene>
<organism evidence="1 2">
    <name type="scientific">Pararcticibacter amylolyticus</name>
    <dbReference type="NCBI Taxonomy" id="2173175"/>
    <lineage>
        <taxon>Bacteria</taxon>
        <taxon>Pseudomonadati</taxon>
        <taxon>Bacteroidota</taxon>
        <taxon>Sphingobacteriia</taxon>
        <taxon>Sphingobacteriales</taxon>
        <taxon>Sphingobacteriaceae</taxon>
        <taxon>Pararcticibacter</taxon>
    </lineage>
</organism>
<evidence type="ECO:0000313" key="2">
    <source>
        <dbReference type="Proteomes" id="UP000245647"/>
    </source>
</evidence>
<accession>A0A2U2PFS8</accession>
<evidence type="ECO:0000313" key="1">
    <source>
        <dbReference type="EMBL" id="PWG80220.1"/>
    </source>
</evidence>
<name>A0A2U2PFS8_9SPHI</name>
<keyword evidence="2" id="KW-1185">Reference proteome</keyword>
<dbReference type="EMBL" id="QEAS01000010">
    <property type="protein sequence ID" value="PWG80220.1"/>
    <property type="molecule type" value="Genomic_DNA"/>
</dbReference>
<proteinExistence type="predicted"/>
<dbReference type="AlphaFoldDB" id="A0A2U2PFS8"/>